<feature type="domain" description="AMP-binding enzyme C-terminal" evidence="2">
    <location>
        <begin position="446"/>
        <end position="521"/>
    </location>
</feature>
<organism evidence="3 4">
    <name type="scientific">Micromonospora antibiotica</name>
    <dbReference type="NCBI Taxonomy" id="2807623"/>
    <lineage>
        <taxon>Bacteria</taxon>
        <taxon>Bacillati</taxon>
        <taxon>Actinomycetota</taxon>
        <taxon>Actinomycetes</taxon>
        <taxon>Micromonosporales</taxon>
        <taxon>Micromonosporaceae</taxon>
        <taxon>Micromonospora</taxon>
    </lineage>
</organism>
<dbReference type="InterPro" id="IPR050237">
    <property type="entry name" value="ATP-dep_AMP-bd_enzyme"/>
</dbReference>
<dbReference type="InterPro" id="IPR020845">
    <property type="entry name" value="AMP-binding_CS"/>
</dbReference>
<reference evidence="3 4" key="1">
    <citation type="submission" date="2021-03" db="EMBL/GenBank/DDBJ databases">
        <authorList>
            <person name="Lee D.-H."/>
        </authorList>
    </citation>
    <scope>NUCLEOTIDE SEQUENCE [LARGE SCALE GENOMIC DNA]</scope>
    <source>
        <strain evidence="3 4">MMS20-R2-23</strain>
    </source>
</reference>
<accession>A0ABS3V2X4</accession>
<dbReference type="Gene3D" id="3.30.300.30">
    <property type="match status" value="1"/>
</dbReference>
<comment type="caution">
    <text evidence="3">The sequence shown here is derived from an EMBL/GenBank/DDBJ whole genome shotgun (WGS) entry which is preliminary data.</text>
</comment>
<dbReference type="InterPro" id="IPR042099">
    <property type="entry name" value="ANL_N_sf"/>
</dbReference>
<protein>
    <submittedName>
        <fullName evidence="3">Fatty acid--CoA ligase</fullName>
    </submittedName>
</protein>
<evidence type="ECO:0000259" key="2">
    <source>
        <dbReference type="Pfam" id="PF13193"/>
    </source>
</evidence>
<evidence type="ECO:0000313" key="3">
    <source>
        <dbReference type="EMBL" id="MBO4159946.1"/>
    </source>
</evidence>
<dbReference type="NCBIfam" id="NF004837">
    <property type="entry name" value="PRK06187.1"/>
    <property type="match status" value="1"/>
</dbReference>
<dbReference type="PANTHER" id="PTHR43767">
    <property type="entry name" value="LONG-CHAIN-FATTY-ACID--COA LIGASE"/>
    <property type="match status" value="1"/>
</dbReference>
<keyword evidence="3" id="KW-0436">Ligase</keyword>
<evidence type="ECO:0000259" key="1">
    <source>
        <dbReference type="Pfam" id="PF00501"/>
    </source>
</evidence>
<proteinExistence type="predicted"/>
<dbReference type="InterPro" id="IPR025110">
    <property type="entry name" value="AMP-bd_C"/>
</dbReference>
<dbReference type="CDD" id="cd12119">
    <property type="entry name" value="ttLC_FACS_AlkK_like"/>
    <property type="match status" value="1"/>
</dbReference>
<dbReference type="SUPFAM" id="SSF56801">
    <property type="entry name" value="Acetyl-CoA synthetase-like"/>
    <property type="match status" value="1"/>
</dbReference>
<dbReference type="Gene3D" id="3.40.50.12780">
    <property type="entry name" value="N-terminal domain of ligase-like"/>
    <property type="match status" value="1"/>
</dbReference>
<dbReference type="PANTHER" id="PTHR43767:SF11">
    <property type="entry name" value="MEDIUM-CHAIN-FATTY-ACID--COA LIGASE"/>
    <property type="match status" value="1"/>
</dbReference>
<dbReference type="RefSeq" id="WP_208565841.1">
    <property type="nucleotide sequence ID" value="NZ_JAGFWR010000001.1"/>
</dbReference>
<name>A0ABS3V2X4_9ACTN</name>
<dbReference type="Pfam" id="PF13193">
    <property type="entry name" value="AMP-binding_C"/>
    <property type="match status" value="1"/>
</dbReference>
<dbReference type="GO" id="GO:0016874">
    <property type="term" value="F:ligase activity"/>
    <property type="evidence" value="ECO:0007669"/>
    <property type="project" value="UniProtKB-KW"/>
</dbReference>
<dbReference type="InterPro" id="IPR045851">
    <property type="entry name" value="AMP-bd_C_sf"/>
</dbReference>
<dbReference type="Proteomes" id="UP000671399">
    <property type="component" value="Unassembled WGS sequence"/>
</dbReference>
<feature type="domain" description="AMP-dependent synthetase/ligase" evidence="1">
    <location>
        <begin position="12"/>
        <end position="395"/>
    </location>
</feature>
<evidence type="ECO:0000313" key="4">
    <source>
        <dbReference type="Proteomes" id="UP000671399"/>
    </source>
</evidence>
<gene>
    <name evidence="3" type="ORF">JQN83_03875</name>
</gene>
<dbReference type="PROSITE" id="PS00455">
    <property type="entry name" value="AMP_BINDING"/>
    <property type="match status" value="1"/>
</dbReference>
<dbReference type="InterPro" id="IPR000873">
    <property type="entry name" value="AMP-dep_synth/lig_dom"/>
</dbReference>
<dbReference type="EMBL" id="JAGFWR010000001">
    <property type="protein sequence ID" value="MBO4159946.1"/>
    <property type="molecule type" value="Genomic_DNA"/>
</dbReference>
<keyword evidence="4" id="KW-1185">Reference proteome</keyword>
<dbReference type="Pfam" id="PF00501">
    <property type="entry name" value="AMP-binding"/>
    <property type="match status" value="1"/>
</dbReference>
<sequence>MDAPLQVARILEHGATVHGTAEVVTWTGAEPRRMSYAEVGRAAARLAHALRDECGVTGDERVATFMWNNNEHLVAYFAVPSMGAVLHTLNLRLFPDQVAYIANHAQDRVVLVDSTLIPLLARVLGELTTVRHVVVVGGGDPGPLRAVAGDRVTFHRWDDLLAGRPEHFDWPEVDERDAAALCYTSGTTGNPKGVAYSHRSIYLHSLQVCLPEGFGLGPGDRELAIVPMFHAMSWGLPYAAFLSGASLVMPDRFLQAAPIAEMIAAERPTLAGAVPTIWNDLLAHLDAHDVDTSSLKEVIVGGSACPPALMHAFAERHGIDVIHAWGMTEMSPLGSVSRAPAGATGDDAWQYRYTQGRIPAGVAARIVDPLGEPLPADGTSVGELEVRGPWVTARYVGEDAPDPEKFHDGWLRTGDVGMLSPDGFLTLTDRAKDVIKSGGEWISSVELENALMAHPDVQEACVVGVPDQRWGERPLATVVVREGASTGVEQLRAFLAGSVAHWQVPERWAVIDAVPKTSVGKFDKKVVRARYADGDLEVRELAGP</sequence>